<feature type="compositionally biased region" description="Low complexity" evidence="1">
    <location>
        <begin position="34"/>
        <end position="44"/>
    </location>
</feature>
<evidence type="ECO:0000313" key="4">
    <source>
        <dbReference type="EMBL" id="KZM71284.1"/>
    </source>
</evidence>
<feature type="signal peptide" evidence="2">
    <location>
        <begin position="1"/>
        <end position="22"/>
    </location>
</feature>
<feature type="region of interest" description="Disordered" evidence="1">
    <location>
        <begin position="24"/>
        <end position="58"/>
    </location>
</feature>
<dbReference type="RefSeq" id="WP_067576660.1">
    <property type="nucleotide sequence ID" value="NZ_JABMCZ010000003.1"/>
</dbReference>
<reference evidence="4 5" key="1">
    <citation type="submission" date="2016-04" db="EMBL/GenBank/DDBJ databases">
        <authorList>
            <person name="Evans L.H."/>
            <person name="Alamgir A."/>
            <person name="Owens N."/>
            <person name="Weber N.D."/>
            <person name="Virtaneva K."/>
            <person name="Barbian K."/>
            <person name="Babar A."/>
            <person name="Rosenke K."/>
        </authorList>
    </citation>
    <scope>NUCLEOTIDE SEQUENCE [LARGE SCALE GENOMIC DNA]</scope>
    <source>
        <strain evidence="4 5">IFM 0406</strain>
    </source>
</reference>
<name>A0A164KDC7_9NOCA</name>
<organism evidence="4 5">
    <name type="scientific">Nocardia terpenica</name>
    <dbReference type="NCBI Taxonomy" id="455432"/>
    <lineage>
        <taxon>Bacteria</taxon>
        <taxon>Bacillati</taxon>
        <taxon>Actinomycetota</taxon>
        <taxon>Actinomycetes</taxon>
        <taxon>Mycobacteriales</taxon>
        <taxon>Nocardiaceae</taxon>
        <taxon>Nocardia</taxon>
    </lineage>
</organism>
<sequence>MRNRLAWVVVAGFVLLTGCSNRSDAPAPATNARTPVPTSAASAAEPPPVAATPQEHPASLDSRVTVTAVRIGHHPGFDRVVYEFGGTGTPGWRVQYTDRAVQDGSGKALTVAGQSVLEVQILGSAYPWDSGATPYDGPNPATDPSAPGIAGVYGTAVFEGTTQSFIGVNADRPKFSVTGLQNPVRVVIDIASP</sequence>
<dbReference type="OrthoDB" id="3393679at2"/>
<gene>
    <name evidence="4" type="ORF">AWN90_00410</name>
</gene>
<dbReference type="PROSITE" id="PS51257">
    <property type="entry name" value="PROKAR_LIPOPROTEIN"/>
    <property type="match status" value="1"/>
</dbReference>
<evidence type="ECO:0000256" key="2">
    <source>
        <dbReference type="SAM" id="SignalP"/>
    </source>
</evidence>
<dbReference type="STRING" id="455432.AWN90_00410"/>
<keyword evidence="5" id="KW-1185">Reference proteome</keyword>
<dbReference type="Pfam" id="PF24837">
    <property type="entry name" value="AMIN-like"/>
    <property type="match status" value="1"/>
</dbReference>
<evidence type="ECO:0000259" key="3">
    <source>
        <dbReference type="Pfam" id="PF24837"/>
    </source>
</evidence>
<dbReference type="InterPro" id="IPR056303">
    <property type="entry name" value="AMIN-like"/>
</dbReference>
<accession>A0A164KDC7</accession>
<keyword evidence="2" id="KW-0732">Signal</keyword>
<evidence type="ECO:0000256" key="1">
    <source>
        <dbReference type="SAM" id="MobiDB-lite"/>
    </source>
</evidence>
<feature type="domain" description="AMIN-like" evidence="3">
    <location>
        <begin position="65"/>
        <end position="191"/>
    </location>
</feature>
<proteinExistence type="predicted"/>
<dbReference type="Proteomes" id="UP000076512">
    <property type="component" value="Unassembled WGS sequence"/>
</dbReference>
<feature type="chain" id="PRO_5039639942" description="AMIN-like domain-containing protein" evidence="2">
    <location>
        <begin position="23"/>
        <end position="193"/>
    </location>
</feature>
<evidence type="ECO:0000313" key="5">
    <source>
        <dbReference type="Proteomes" id="UP000076512"/>
    </source>
</evidence>
<protein>
    <recommendedName>
        <fullName evidence="3">AMIN-like domain-containing protein</fullName>
    </recommendedName>
</protein>
<dbReference type="AlphaFoldDB" id="A0A164KDC7"/>
<comment type="caution">
    <text evidence="4">The sequence shown here is derived from an EMBL/GenBank/DDBJ whole genome shotgun (WGS) entry which is preliminary data.</text>
</comment>
<dbReference type="EMBL" id="LWGR01000012">
    <property type="protein sequence ID" value="KZM71284.1"/>
    <property type="molecule type" value="Genomic_DNA"/>
</dbReference>